<comment type="caution">
    <text evidence="2">The sequence shown here is derived from an EMBL/GenBank/DDBJ whole genome shotgun (WGS) entry which is preliminary data.</text>
</comment>
<protein>
    <submittedName>
        <fullName evidence="2">Uncharacterized protein</fullName>
    </submittedName>
</protein>
<feature type="transmembrane region" description="Helical" evidence="1">
    <location>
        <begin position="37"/>
        <end position="56"/>
    </location>
</feature>
<evidence type="ECO:0000256" key="1">
    <source>
        <dbReference type="SAM" id="Phobius"/>
    </source>
</evidence>
<dbReference type="AlphaFoldDB" id="A0A133UD53"/>
<keyword evidence="1" id="KW-0472">Membrane</keyword>
<keyword evidence="1" id="KW-0812">Transmembrane</keyword>
<dbReference type="EMBL" id="LHXN01000078">
    <property type="protein sequence ID" value="KXA92109.1"/>
    <property type="molecule type" value="Genomic_DNA"/>
</dbReference>
<organism evidence="2 3">
    <name type="scientific">candidate division MSBL1 archaeon SCGC-AAA259E17</name>
    <dbReference type="NCBI Taxonomy" id="1698263"/>
    <lineage>
        <taxon>Archaea</taxon>
        <taxon>Methanobacteriati</taxon>
        <taxon>Methanobacteriota</taxon>
        <taxon>candidate division MSBL1</taxon>
    </lineage>
</organism>
<reference evidence="2 3" key="1">
    <citation type="journal article" date="2016" name="Sci. Rep.">
        <title>Metabolic traits of an uncultured archaeal lineage -MSBL1- from brine pools of the Red Sea.</title>
        <authorList>
            <person name="Mwirichia R."/>
            <person name="Alam I."/>
            <person name="Rashid M."/>
            <person name="Vinu M."/>
            <person name="Ba-Alawi W."/>
            <person name="Anthony Kamau A."/>
            <person name="Kamanda Ngugi D."/>
            <person name="Goker M."/>
            <person name="Klenk H.P."/>
            <person name="Bajic V."/>
            <person name="Stingl U."/>
        </authorList>
    </citation>
    <scope>NUCLEOTIDE SEQUENCE [LARGE SCALE GENOMIC DNA]</scope>
    <source>
        <strain evidence="2">SCGC-AAA259E17</strain>
    </source>
</reference>
<sequence>MERQEIIPVSLGVIWGLAGAIWITMLLGTIRGGFPSYLPFFIHVLVSLPAYLWWLASHQIYESFQFPPIFFVSFLVIPSTLIGGAIGYGINKLVEELQS</sequence>
<feature type="transmembrane region" description="Helical" evidence="1">
    <location>
        <begin position="6"/>
        <end position="30"/>
    </location>
</feature>
<name>A0A133UD53_9EURY</name>
<gene>
    <name evidence="2" type="ORF">AKJ64_04025</name>
</gene>
<evidence type="ECO:0000313" key="3">
    <source>
        <dbReference type="Proteomes" id="UP000070373"/>
    </source>
</evidence>
<evidence type="ECO:0000313" key="2">
    <source>
        <dbReference type="EMBL" id="KXA92109.1"/>
    </source>
</evidence>
<keyword evidence="3" id="KW-1185">Reference proteome</keyword>
<accession>A0A133UD53</accession>
<feature type="transmembrane region" description="Helical" evidence="1">
    <location>
        <begin position="68"/>
        <end position="90"/>
    </location>
</feature>
<proteinExistence type="predicted"/>
<dbReference type="Proteomes" id="UP000070373">
    <property type="component" value="Unassembled WGS sequence"/>
</dbReference>
<keyword evidence="1" id="KW-1133">Transmembrane helix</keyword>